<dbReference type="EMBL" id="JALLKP010000001">
    <property type="protein sequence ID" value="KAK2198174.1"/>
    <property type="molecule type" value="Genomic_DNA"/>
</dbReference>
<reference evidence="1" key="1">
    <citation type="journal article" date="2023" name="Nat. Microbiol.">
        <title>Babesia duncani multi-omics identifies virulence factors and drug targets.</title>
        <authorList>
            <person name="Singh P."/>
            <person name="Lonardi S."/>
            <person name="Liang Q."/>
            <person name="Vydyam P."/>
            <person name="Khabirova E."/>
            <person name="Fang T."/>
            <person name="Gihaz S."/>
            <person name="Thekkiniath J."/>
            <person name="Munshi M."/>
            <person name="Abel S."/>
            <person name="Ciampossin L."/>
            <person name="Batugedara G."/>
            <person name="Gupta M."/>
            <person name="Lu X.M."/>
            <person name="Lenz T."/>
            <person name="Chakravarty S."/>
            <person name="Cornillot E."/>
            <person name="Hu Y."/>
            <person name="Ma W."/>
            <person name="Gonzalez L.M."/>
            <person name="Sanchez S."/>
            <person name="Estrada K."/>
            <person name="Sanchez-Flores A."/>
            <person name="Montero E."/>
            <person name="Harb O.S."/>
            <person name="Le Roch K.G."/>
            <person name="Mamoun C.B."/>
        </authorList>
    </citation>
    <scope>NUCLEOTIDE SEQUENCE</scope>
    <source>
        <strain evidence="1">WA1</strain>
    </source>
</reference>
<evidence type="ECO:0000313" key="1">
    <source>
        <dbReference type="EMBL" id="KAK2194358.1"/>
    </source>
</evidence>
<comment type="caution">
    <text evidence="1">The sequence shown here is derived from an EMBL/GenBank/DDBJ whole genome shotgun (WGS) entry which is preliminary data.</text>
</comment>
<gene>
    <name evidence="3" type="ORF">BdWA1_001183</name>
    <name evidence="2" type="ORF">BdWA1_003609</name>
    <name evidence="1" type="ORF">BdWA1_004178</name>
</gene>
<name>A0AAD9PGK5_9APIC</name>
<organism evidence="1 4">
    <name type="scientific">Babesia duncani</name>
    <dbReference type="NCBI Taxonomy" id="323732"/>
    <lineage>
        <taxon>Eukaryota</taxon>
        <taxon>Sar</taxon>
        <taxon>Alveolata</taxon>
        <taxon>Apicomplexa</taxon>
        <taxon>Aconoidasida</taxon>
        <taxon>Piroplasmida</taxon>
        <taxon>Babesiidae</taxon>
        <taxon>Babesia</taxon>
    </lineage>
</organism>
<keyword evidence="4" id="KW-1185">Reference proteome</keyword>
<dbReference type="KEGG" id="bdw:94335481"/>
<dbReference type="RefSeq" id="XP_067805016.1">
    <property type="nucleotide sequence ID" value="XM_067946225.1"/>
</dbReference>
<dbReference type="GeneID" id="94335481"/>
<dbReference type="EMBL" id="JALLKP010000023">
    <property type="protein sequence ID" value="KAK2194930.1"/>
    <property type="molecule type" value="Genomic_DNA"/>
</dbReference>
<protein>
    <submittedName>
        <fullName evidence="1">Uncharacterized protein</fullName>
    </submittedName>
</protein>
<dbReference type="AlphaFoldDB" id="A0AAD9PGK5"/>
<accession>A0AAD9PGK5</accession>
<evidence type="ECO:0000313" key="2">
    <source>
        <dbReference type="EMBL" id="KAK2194930.1"/>
    </source>
</evidence>
<proteinExistence type="predicted"/>
<evidence type="ECO:0000313" key="3">
    <source>
        <dbReference type="EMBL" id="KAK2198174.1"/>
    </source>
</evidence>
<dbReference type="EMBL" id="JALLKP010000145">
    <property type="protein sequence ID" value="KAK2194358.1"/>
    <property type="molecule type" value="Genomic_DNA"/>
</dbReference>
<evidence type="ECO:0000313" key="4">
    <source>
        <dbReference type="Proteomes" id="UP001214638"/>
    </source>
</evidence>
<dbReference type="Proteomes" id="UP001214638">
    <property type="component" value="Unassembled WGS sequence"/>
</dbReference>
<sequence>MPGCDIGKKGSMSKELYINSNIATDLGNAKLPKSAMQKPHLKRLRRCSSSIFDNAGIFNTQPIPSVCNYRATRLDPAEQENLRRLYIQKVGQDYSDVGLKTYIDSVVDAQRFRERCFYILSGRSKTCTAPIDTSASDDPQFDNFNDSIDLENVVESPIADFDTPNRPFCMPYTGVQLDPPPPKRSQRLWSSLGSADQTYLEQMGQDYGDGWPRGPIIGETVTEQFNVQQPPQMHATENAQYEVETQPGECIKPTTSQAPKMQEDELLHDFFKENYTLIPSNCDLEALSHAEKLTLLKQLNLENDYIAMKLCCKFNYKTSAQILRPLADFSMYGKLDAGECPVDHDALFSETSLFDAKNANVLNLTLPT</sequence>